<evidence type="ECO:0000313" key="7">
    <source>
        <dbReference type="EMBL" id="MCA5895242.1"/>
    </source>
</evidence>
<dbReference type="EMBL" id="JAIXCQ010000020">
    <property type="protein sequence ID" value="MCA5895242.1"/>
    <property type="molecule type" value="Genomic_DNA"/>
</dbReference>
<accession>A0ABS7ZL92</accession>
<dbReference type="RefSeq" id="WP_225566597.1">
    <property type="nucleotide sequence ID" value="NZ_JAIXCQ010000013.1"/>
</dbReference>
<dbReference type="InterPro" id="IPR026881">
    <property type="entry name" value="WYL_dom"/>
</dbReference>
<dbReference type="PANTHER" id="PTHR34580:SF1">
    <property type="entry name" value="PROTEIN PAFC"/>
    <property type="match status" value="1"/>
</dbReference>
<keyword evidence="8" id="KW-1185">Reference proteome</keyword>
<dbReference type="Pfam" id="PF13280">
    <property type="entry name" value="WYL"/>
    <property type="match status" value="1"/>
</dbReference>
<feature type="compositionally biased region" description="Acidic residues" evidence="4">
    <location>
        <begin position="270"/>
        <end position="288"/>
    </location>
</feature>
<keyword evidence="1" id="KW-0805">Transcription regulation</keyword>
<dbReference type="EMBL" id="JAIXCQ010000013">
    <property type="protein sequence ID" value="MCA5894866.1"/>
    <property type="molecule type" value="Genomic_DNA"/>
</dbReference>
<dbReference type="Gene3D" id="1.10.10.10">
    <property type="entry name" value="Winged helix-like DNA-binding domain superfamily/Winged helix DNA-binding domain"/>
    <property type="match status" value="1"/>
</dbReference>
<comment type="caution">
    <text evidence="7">The sequence shown here is derived from an EMBL/GenBank/DDBJ whole genome shotgun (WGS) entry which is preliminary data.</text>
</comment>
<dbReference type="InterPro" id="IPR018356">
    <property type="entry name" value="Tscrpt_reg_HTH_DeoR_CS"/>
</dbReference>
<feature type="region of interest" description="Disordered" evidence="4">
    <location>
        <begin position="251"/>
        <end position="299"/>
    </location>
</feature>
<sequence>MRADRLIQVLLHLQSRPRVTAAELAADLEVSVATARRDLEALSTAGVPVYSQPGRGGGWSLLGGSRTDLSGLTAPEARALFLLAGPGAASSDDARAALRKLVRALPATFRAEAEAAAAAVVVDRERWSTTGRERPAGLGELQQAVVERRRVRIDYTGATGRTSRRDVDPWGLVDKDGIWYLVAGTPHGSRAFRVDRIGGLEVTDEHFTVPAGLDLGAEWERVVGEVEERRSATWTTVVVRAEHVGVLGAQFGRHTHVEGPVPGGGRDGGDDGDGGDVDGGDVDDGDDGDGSRARVRVGAPTPLDVARHLAGWGAQADVEGPPEVQAELARLGAELVARYGPGGQCARAATRPGCRASSSLIGSGRQGCVPGSSS</sequence>
<dbReference type="InterPro" id="IPR013196">
    <property type="entry name" value="HTH_11"/>
</dbReference>
<dbReference type="PANTHER" id="PTHR34580">
    <property type="match status" value="1"/>
</dbReference>
<reference evidence="7 8" key="1">
    <citation type="submission" date="2021-09" db="EMBL/GenBank/DDBJ databases">
        <title>Isoptericola luteus sp. nov., a novel bacterium isolated from Harbin, the capital city of Heilongjiang province.</title>
        <authorList>
            <person name="Li J."/>
        </authorList>
    </citation>
    <scope>NUCLEOTIDE SEQUENCE [LARGE SCALE GENOMIC DNA]</scope>
    <source>
        <strain evidence="7 8">NEAU-Y5</strain>
    </source>
</reference>
<evidence type="ECO:0000256" key="4">
    <source>
        <dbReference type="SAM" id="MobiDB-lite"/>
    </source>
</evidence>
<feature type="region of interest" description="Disordered" evidence="4">
    <location>
        <begin position="344"/>
        <end position="374"/>
    </location>
</feature>
<dbReference type="InterPro" id="IPR028349">
    <property type="entry name" value="PafC-like"/>
</dbReference>
<dbReference type="InterPro" id="IPR036390">
    <property type="entry name" value="WH_DNA-bd_sf"/>
</dbReference>
<evidence type="ECO:0000256" key="3">
    <source>
        <dbReference type="ARBA" id="ARBA00023163"/>
    </source>
</evidence>
<dbReference type="PROSITE" id="PS51000">
    <property type="entry name" value="HTH_DEOR_2"/>
    <property type="match status" value="1"/>
</dbReference>
<evidence type="ECO:0000259" key="5">
    <source>
        <dbReference type="PROSITE" id="PS51000"/>
    </source>
</evidence>
<dbReference type="Pfam" id="PF08279">
    <property type="entry name" value="HTH_11"/>
    <property type="match status" value="1"/>
</dbReference>
<name>A0ABS7ZL92_9MICO</name>
<evidence type="ECO:0000256" key="2">
    <source>
        <dbReference type="ARBA" id="ARBA00023125"/>
    </source>
</evidence>
<dbReference type="PIRSF" id="PIRSF016838">
    <property type="entry name" value="PafC"/>
    <property type="match status" value="1"/>
</dbReference>
<dbReference type="InterPro" id="IPR036388">
    <property type="entry name" value="WH-like_DNA-bd_sf"/>
</dbReference>
<feature type="domain" description="HTH deoR-type" evidence="5">
    <location>
        <begin position="2"/>
        <end position="67"/>
    </location>
</feature>
<dbReference type="InterPro" id="IPR001034">
    <property type="entry name" value="DeoR_HTH"/>
</dbReference>
<organism evidence="7 8">
    <name type="scientific">Isoptericola luteus</name>
    <dbReference type="NCBI Taxonomy" id="2879484"/>
    <lineage>
        <taxon>Bacteria</taxon>
        <taxon>Bacillati</taxon>
        <taxon>Actinomycetota</taxon>
        <taxon>Actinomycetes</taxon>
        <taxon>Micrococcales</taxon>
        <taxon>Promicromonosporaceae</taxon>
        <taxon>Isoptericola</taxon>
    </lineage>
</organism>
<dbReference type="Proteomes" id="UP001319870">
    <property type="component" value="Unassembled WGS sequence"/>
</dbReference>
<keyword evidence="3" id="KW-0804">Transcription</keyword>
<proteinExistence type="predicted"/>
<dbReference type="InterPro" id="IPR051534">
    <property type="entry name" value="CBASS_pafABC_assoc_protein"/>
</dbReference>
<protein>
    <submittedName>
        <fullName evidence="7">WYL domain-containing protein</fullName>
    </submittedName>
</protein>
<dbReference type="SUPFAM" id="SSF46785">
    <property type="entry name" value="Winged helix' DNA-binding domain"/>
    <property type="match status" value="1"/>
</dbReference>
<evidence type="ECO:0000313" key="8">
    <source>
        <dbReference type="Proteomes" id="UP001319870"/>
    </source>
</evidence>
<dbReference type="PROSITE" id="PS52050">
    <property type="entry name" value="WYL"/>
    <property type="match status" value="1"/>
</dbReference>
<dbReference type="Pfam" id="PF25583">
    <property type="entry name" value="WCX"/>
    <property type="match status" value="1"/>
</dbReference>
<evidence type="ECO:0000313" key="6">
    <source>
        <dbReference type="EMBL" id="MCA5894866.1"/>
    </source>
</evidence>
<gene>
    <name evidence="6" type="ORF">LEP48_16135</name>
    <name evidence="7" type="ORF">LEP48_18085</name>
</gene>
<evidence type="ECO:0000256" key="1">
    <source>
        <dbReference type="ARBA" id="ARBA00023015"/>
    </source>
</evidence>
<keyword evidence="2" id="KW-0238">DNA-binding</keyword>
<dbReference type="InterPro" id="IPR057727">
    <property type="entry name" value="WCX_dom"/>
</dbReference>
<dbReference type="PROSITE" id="PS00894">
    <property type="entry name" value="HTH_DEOR_1"/>
    <property type="match status" value="1"/>
</dbReference>